<dbReference type="EMBL" id="MU006292">
    <property type="protein sequence ID" value="KAF2854732.1"/>
    <property type="molecule type" value="Genomic_DNA"/>
</dbReference>
<feature type="region of interest" description="Disordered" evidence="2">
    <location>
        <begin position="394"/>
        <end position="416"/>
    </location>
</feature>
<proteinExistence type="predicted"/>
<evidence type="ECO:0000256" key="1">
    <source>
        <dbReference type="SAM" id="Coils"/>
    </source>
</evidence>
<organism evidence="3 4">
    <name type="scientific">Plenodomus tracheiphilus IPT5</name>
    <dbReference type="NCBI Taxonomy" id="1408161"/>
    <lineage>
        <taxon>Eukaryota</taxon>
        <taxon>Fungi</taxon>
        <taxon>Dikarya</taxon>
        <taxon>Ascomycota</taxon>
        <taxon>Pezizomycotina</taxon>
        <taxon>Dothideomycetes</taxon>
        <taxon>Pleosporomycetidae</taxon>
        <taxon>Pleosporales</taxon>
        <taxon>Pleosporineae</taxon>
        <taxon>Leptosphaeriaceae</taxon>
        <taxon>Plenodomus</taxon>
    </lineage>
</organism>
<reference evidence="3" key="1">
    <citation type="submission" date="2020-01" db="EMBL/GenBank/DDBJ databases">
        <authorList>
            <consortium name="DOE Joint Genome Institute"/>
            <person name="Haridas S."/>
            <person name="Albert R."/>
            <person name="Binder M."/>
            <person name="Bloem J."/>
            <person name="Labutti K."/>
            <person name="Salamov A."/>
            <person name="Andreopoulos B."/>
            <person name="Baker S.E."/>
            <person name="Barry K."/>
            <person name="Bills G."/>
            <person name="Bluhm B.H."/>
            <person name="Cannon C."/>
            <person name="Castanera R."/>
            <person name="Culley D.E."/>
            <person name="Daum C."/>
            <person name="Ezra D."/>
            <person name="Gonzalez J.B."/>
            <person name="Henrissat B."/>
            <person name="Kuo A."/>
            <person name="Liang C."/>
            <person name="Lipzen A."/>
            <person name="Lutzoni F."/>
            <person name="Magnuson J."/>
            <person name="Mondo S."/>
            <person name="Nolan M."/>
            <person name="Ohm R."/>
            <person name="Pangilinan J."/>
            <person name="Park H.-J."/>
            <person name="Ramirez L."/>
            <person name="Alfaro M."/>
            <person name="Sun H."/>
            <person name="Tritt A."/>
            <person name="Yoshinaga Y."/>
            <person name="Zwiers L.-H."/>
            <person name="Turgeon B.G."/>
            <person name="Goodwin S.B."/>
            <person name="Spatafora J.W."/>
            <person name="Crous P.W."/>
            <person name="Grigoriev I.V."/>
        </authorList>
    </citation>
    <scope>NUCLEOTIDE SEQUENCE</scope>
    <source>
        <strain evidence="3">IPT5</strain>
    </source>
</reference>
<dbReference type="Proteomes" id="UP000799423">
    <property type="component" value="Unassembled WGS sequence"/>
</dbReference>
<feature type="coiled-coil region" evidence="1">
    <location>
        <begin position="257"/>
        <end position="284"/>
    </location>
</feature>
<feature type="region of interest" description="Disordered" evidence="2">
    <location>
        <begin position="21"/>
        <end position="93"/>
    </location>
</feature>
<keyword evidence="4" id="KW-1185">Reference proteome</keyword>
<name>A0A6A7BHJ7_9PLEO</name>
<feature type="compositionally biased region" description="Basic and acidic residues" evidence="2">
    <location>
        <begin position="57"/>
        <end position="78"/>
    </location>
</feature>
<dbReference type="OrthoDB" id="10688334at2759"/>
<evidence type="ECO:0000313" key="3">
    <source>
        <dbReference type="EMBL" id="KAF2854732.1"/>
    </source>
</evidence>
<accession>A0A6A7BHJ7</accession>
<feature type="compositionally biased region" description="Basic and acidic residues" evidence="2">
    <location>
        <begin position="158"/>
        <end position="170"/>
    </location>
</feature>
<evidence type="ECO:0000313" key="4">
    <source>
        <dbReference type="Proteomes" id="UP000799423"/>
    </source>
</evidence>
<sequence>MVNSVFGNLIWYKDMLERTRAQEERDRQRALSQDQRLRQATEDAAHEADGASDDTTAADRKDNPKEAEVRVDSEDASHKPAGSLDRSPRTPTSASIPKIVIIPASPHLHCASTTPPHQSLDCADKNRQRWEARQSNGEETVKRSEQMSHPASASSRQNEAHRIKPQRPDSESDDIFADDVAVETCAEDQDTRMTASDSDEEETLKWAKELSLQDQHADDADEEAHRAKKHASGATPATIPSSIGPAQRALLVHPETYRHQKLKIDELQHKNRNLREKIKALETHVAPSVGYKYQANLTRDLQKQVKHIANRFLEQHQLNEDRNELNAIQPIKEVKVFQHTPMSKSSQEQVNILIQENHMLNQLNEALEERKKTNKEILRANAQRRSLRNNIASLTSQDPFGGRASRTPPRHQDPMSPVEVDRFLQGLPSHQRELIRDILAQTSLISAITGDTSSSRGQTYHRALPDGGVSLFPDRDEDSSSRAHG</sequence>
<feature type="compositionally biased region" description="Basic and acidic residues" evidence="2">
    <location>
        <begin position="21"/>
        <end position="49"/>
    </location>
</feature>
<dbReference type="AlphaFoldDB" id="A0A6A7BHJ7"/>
<protein>
    <submittedName>
        <fullName evidence="3">Uncharacterized protein</fullName>
    </submittedName>
</protein>
<feature type="region of interest" description="Disordered" evidence="2">
    <location>
        <begin position="213"/>
        <end position="243"/>
    </location>
</feature>
<feature type="region of interest" description="Disordered" evidence="2">
    <location>
        <begin position="450"/>
        <end position="485"/>
    </location>
</feature>
<gene>
    <name evidence="3" type="ORF">T440DRAFT_241787</name>
</gene>
<feature type="region of interest" description="Disordered" evidence="2">
    <location>
        <begin position="130"/>
        <end position="174"/>
    </location>
</feature>
<evidence type="ECO:0000256" key="2">
    <source>
        <dbReference type="SAM" id="MobiDB-lite"/>
    </source>
</evidence>
<feature type="compositionally biased region" description="Polar residues" evidence="2">
    <location>
        <begin position="147"/>
        <end position="157"/>
    </location>
</feature>
<keyword evidence="1" id="KW-0175">Coiled coil</keyword>